<gene>
    <name evidence="2" type="ORF">ACHHYP_06583</name>
</gene>
<evidence type="ECO:0000313" key="3">
    <source>
        <dbReference type="Proteomes" id="UP000243579"/>
    </source>
</evidence>
<dbReference type="InterPro" id="IPR018073">
    <property type="entry name" value="Prot_inh_cystat_CS"/>
</dbReference>
<dbReference type="SUPFAM" id="SSF54403">
    <property type="entry name" value="Cystatin/monellin"/>
    <property type="match status" value="1"/>
</dbReference>
<organism evidence="2 3">
    <name type="scientific">Achlya hypogyna</name>
    <name type="common">Oomycete</name>
    <name type="synonym">Protoachlya hypogyna</name>
    <dbReference type="NCBI Taxonomy" id="1202772"/>
    <lineage>
        <taxon>Eukaryota</taxon>
        <taxon>Sar</taxon>
        <taxon>Stramenopiles</taxon>
        <taxon>Oomycota</taxon>
        <taxon>Saprolegniomycetes</taxon>
        <taxon>Saprolegniales</taxon>
        <taxon>Achlyaceae</taxon>
        <taxon>Achlya</taxon>
    </lineage>
</organism>
<dbReference type="AlphaFoldDB" id="A0A1V9YTD2"/>
<feature type="signal peptide" evidence="1">
    <location>
        <begin position="1"/>
        <end position="19"/>
    </location>
</feature>
<proteinExistence type="predicted"/>
<evidence type="ECO:0000313" key="2">
    <source>
        <dbReference type="EMBL" id="OQR88870.1"/>
    </source>
</evidence>
<dbReference type="InterPro" id="IPR046350">
    <property type="entry name" value="Cystatin_sf"/>
</dbReference>
<accession>A0A1V9YTD2</accession>
<dbReference type="Gene3D" id="3.10.450.10">
    <property type="match status" value="1"/>
</dbReference>
<evidence type="ECO:0000256" key="1">
    <source>
        <dbReference type="SAM" id="SignalP"/>
    </source>
</evidence>
<keyword evidence="3" id="KW-1185">Reference proteome</keyword>
<dbReference type="PROSITE" id="PS00287">
    <property type="entry name" value="CYSTATIN"/>
    <property type="match status" value="1"/>
</dbReference>
<reference evidence="2 3" key="1">
    <citation type="journal article" date="2014" name="Genome Biol. Evol.">
        <title>The secreted proteins of Achlya hypogyna and Thraustotheca clavata identify the ancestral oomycete secretome and reveal gene acquisitions by horizontal gene transfer.</title>
        <authorList>
            <person name="Misner I."/>
            <person name="Blouin N."/>
            <person name="Leonard G."/>
            <person name="Richards T.A."/>
            <person name="Lane C.E."/>
        </authorList>
    </citation>
    <scope>NUCLEOTIDE SEQUENCE [LARGE SCALE GENOMIC DNA]</scope>
    <source>
        <strain evidence="2 3">ATCC 48635</strain>
    </source>
</reference>
<dbReference type="Proteomes" id="UP000243579">
    <property type="component" value="Unassembled WGS sequence"/>
</dbReference>
<protein>
    <recommendedName>
        <fullName evidence="4">Secreted protein</fullName>
    </recommendedName>
</protein>
<feature type="chain" id="PRO_5012484022" description="Secreted protein" evidence="1">
    <location>
        <begin position="20"/>
        <end position="419"/>
    </location>
</feature>
<evidence type="ECO:0008006" key="4">
    <source>
        <dbReference type="Google" id="ProtNLM"/>
    </source>
</evidence>
<name>A0A1V9YTD2_ACHHY</name>
<comment type="caution">
    <text evidence="2">The sequence shown here is derived from an EMBL/GenBank/DDBJ whole genome shotgun (WGS) entry which is preliminary data.</text>
</comment>
<keyword evidence="1" id="KW-0732">Signal</keyword>
<dbReference type="EMBL" id="JNBR01001045">
    <property type="protein sequence ID" value="OQR88870.1"/>
    <property type="molecule type" value="Genomic_DNA"/>
</dbReference>
<sequence length="419" mass="43860">MKFLATLLSTLAAASAVATEDTMPGGWTGVKVSTVRSLFYKAVSSPDAYTSPSTTPLVCATELLSASQQVVAGFKYRVRVNGCQVASIASTTKNCKCSTTMPYVVSLSETLDKRVQVTGVEAVTPPGGFTPLVPATAEDKARYMGAATSDVGFQSTKVLRVCPQEYVGVATQVVNGVNYDYTVKGCVVPTAKLDKRCKCAQVSTFKVSLFENLEHQVTITNATQLQTAVADPCSYANTTTPLCATQTVWAQQQVVAGVKYHVGVRGCAAAADAVVGCTCTDARDYTVTLLELAGQPLRIVDVASAPETAASVAAGGGLGGFSAPRAVTPVDKLLYVRAVMNDAHFAASDIPRVCATRFESVATQVVAGTNYRFLVHGCTVPAGPVNDVIACSCAATAPYRVEIYEDLINALKVTSAARQ</sequence>
<dbReference type="OrthoDB" id="164262at2759"/>